<protein>
    <submittedName>
        <fullName evidence="2">Uncharacterized protein</fullName>
    </submittedName>
</protein>
<dbReference type="RefSeq" id="WP_034139058.1">
    <property type="nucleotide sequence ID" value="NZ_BAAAEG010000001.1"/>
</dbReference>
<dbReference type="AlphaFoldDB" id="A0AAE8H972"/>
<accession>A0AAE8H972</accession>
<evidence type="ECO:0000313" key="3">
    <source>
        <dbReference type="Proteomes" id="UP000182085"/>
    </source>
</evidence>
<proteinExistence type="predicted"/>
<feature type="transmembrane region" description="Helical" evidence="1">
    <location>
        <begin position="31"/>
        <end position="49"/>
    </location>
</feature>
<feature type="transmembrane region" description="Helical" evidence="1">
    <location>
        <begin position="6"/>
        <end position="24"/>
    </location>
</feature>
<keyword evidence="1" id="KW-0472">Membrane</keyword>
<sequence>MEMLVFTLISIALLALGAWSILSGRLYRQPFALYLIGFLLALGGGYIAYGLDLGSQNGTVSKFFTHLKLASSFVSYTIAAAGGSLIASGIVLKAQHQAQRDYLKAKACVDLILDNIRIIQLSAKEILDDPARFPLEQQEKRLRALRERFCDQTIALHQATDRLDRMANL</sequence>
<dbReference type="Proteomes" id="UP000182085">
    <property type="component" value="Chromosome I"/>
</dbReference>
<name>A0AAE8H972_9PSED</name>
<reference evidence="2 3" key="1">
    <citation type="submission" date="2016-10" db="EMBL/GenBank/DDBJ databases">
        <authorList>
            <person name="Varghese N."/>
            <person name="Submissions S."/>
        </authorList>
    </citation>
    <scope>NUCLEOTIDE SEQUENCE [LARGE SCALE GENOMIC DNA]</scope>
    <source>
        <strain evidence="2 3">BS2777</strain>
    </source>
</reference>
<keyword evidence="1" id="KW-1133">Transmembrane helix</keyword>
<evidence type="ECO:0000313" key="2">
    <source>
        <dbReference type="EMBL" id="SDU92446.1"/>
    </source>
</evidence>
<organism evidence="2 3">
    <name type="scientific">Pseudomonas rhodesiae</name>
    <dbReference type="NCBI Taxonomy" id="76760"/>
    <lineage>
        <taxon>Bacteria</taxon>
        <taxon>Pseudomonadati</taxon>
        <taxon>Pseudomonadota</taxon>
        <taxon>Gammaproteobacteria</taxon>
        <taxon>Pseudomonadales</taxon>
        <taxon>Pseudomonadaceae</taxon>
        <taxon>Pseudomonas</taxon>
    </lineage>
</organism>
<gene>
    <name evidence="2" type="ORF">SAMN04490209_0750</name>
</gene>
<evidence type="ECO:0000256" key="1">
    <source>
        <dbReference type="SAM" id="Phobius"/>
    </source>
</evidence>
<keyword evidence="3" id="KW-1185">Reference proteome</keyword>
<feature type="transmembrane region" description="Helical" evidence="1">
    <location>
        <begin position="69"/>
        <end position="92"/>
    </location>
</feature>
<keyword evidence="1" id="KW-0812">Transmembrane</keyword>
<dbReference type="EMBL" id="LT629801">
    <property type="protein sequence ID" value="SDU92446.1"/>
    <property type="molecule type" value="Genomic_DNA"/>
</dbReference>